<comment type="similarity">
    <text evidence="6">Belongs to the drug/metabolite transporter (DMT) superfamily. Small multidrug resistance (SMR) (TC 2.A.7.1) family.</text>
</comment>
<gene>
    <name evidence="8" type="ORF">LVISKB_2226</name>
</gene>
<dbReference type="InterPro" id="IPR037185">
    <property type="entry name" value="EmrE-like"/>
</dbReference>
<evidence type="ECO:0000256" key="7">
    <source>
        <dbReference type="SAM" id="Phobius"/>
    </source>
</evidence>
<feature type="transmembrane region" description="Helical" evidence="7">
    <location>
        <begin position="85"/>
        <end position="104"/>
    </location>
</feature>
<evidence type="ECO:0000256" key="6">
    <source>
        <dbReference type="RuleBase" id="RU003942"/>
    </source>
</evidence>
<dbReference type="InterPro" id="IPR000390">
    <property type="entry name" value="Small_drug/metabolite_transptr"/>
</dbReference>
<protein>
    <submittedName>
        <fullName evidence="8">Multidrug resistance protein ykkC</fullName>
    </submittedName>
</protein>
<accession>M5B1I2</accession>
<dbReference type="KEGG" id="lbk:LVISKB_2226"/>
<reference evidence="8 9" key="1">
    <citation type="journal article" date="2013" name="PLoS ONE">
        <title>Genomic Analysis by Deep Sequencing of the Probiotic Lactobacillus brevis KB290 Harboring Nine Plasmids Reveals Genomic Stability.</title>
        <authorList>
            <person name="Fukao M."/>
            <person name="Oshima K."/>
            <person name="Morita H."/>
            <person name="Toh H."/>
            <person name="Suda W."/>
            <person name="Kim S.W."/>
            <person name="Suzuki S."/>
            <person name="Yakabe T."/>
            <person name="Hattori M."/>
            <person name="Yajima N."/>
        </authorList>
    </citation>
    <scope>NUCLEOTIDE SEQUENCE [LARGE SCALE GENOMIC DNA]</scope>
    <source>
        <strain evidence="8 9">KB290</strain>
    </source>
</reference>
<keyword evidence="2" id="KW-1003">Cell membrane</keyword>
<keyword evidence="5 7" id="KW-0472">Membrane</keyword>
<evidence type="ECO:0000313" key="8">
    <source>
        <dbReference type="EMBL" id="BAN07861.1"/>
    </source>
</evidence>
<evidence type="ECO:0000256" key="1">
    <source>
        <dbReference type="ARBA" id="ARBA00004651"/>
    </source>
</evidence>
<dbReference type="PANTHER" id="PTHR30561">
    <property type="entry name" value="SMR FAMILY PROTON-DEPENDENT DRUG EFFLUX TRANSPORTER SUGE"/>
    <property type="match status" value="1"/>
</dbReference>
<dbReference type="PATRIC" id="fig|1001583.3.peg.2210"/>
<proteinExistence type="inferred from homology"/>
<dbReference type="Proteomes" id="UP000012042">
    <property type="component" value="Chromosome"/>
</dbReference>
<feature type="transmembrane region" description="Helical" evidence="7">
    <location>
        <begin position="60"/>
        <end position="79"/>
    </location>
</feature>
<evidence type="ECO:0000256" key="2">
    <source>
        <dbReference type="ARBA" id="ARBA00022475"/>
    </source>
</evidence>
<evidence type="ECO:0000256" key="5">
    <source>
        <dbReference type="ARBA" id="ARBA00023136"/>
    </source>
</evidence>
<dbReference type="Pfam" id="PF00893">
    <property type="entry name" value="Multi_Drug_Res"/>
    <property type="match status" value="1"/>
</dbReference>
<keyword evidence="3 6" id="KW-0812">Transmembrane</keyword>
<dbReference type="GO" id="GO:0005886">
    <property type="term" value="C:plasma membrane"/>
    <property type="evidence" value="ECO:0007669"/>
    <property type="project" value="UniProtKB-SubCell"/>
</dbReference>
<evidence type="ECO:0000256" key="3">
    <source>
        <dbReference type="ARBA" id="ARBA00022692"/>
    </source>
</evidence>
<dbReference type="InterPro" id="IPR045324">
    <property type="entry name" value="Small_multidrug_res"/>
</dbReference>
<evidence type="ECO:0000256" key="4">
    <source>
        <dbReference type="ARBA" id="ARBA00022989"/>
    </source>
</evidence>
<comment type="subcellular location">
    <subcellularLocation>
        <location evidence="1 6">Cell membrane</location>
        <topology evidence="1 6">Multi-pass membrane protein</topology>
    </subcellularLocation>
</comment>
<dbReference type="SUPFAM" id="SSF103481">
    <property type="entry name" value="Multidrug resistance efflux transporter EmrE"/>
    <property type="match status" value="1"/>
</dbReference>
<feature type="transmembrane region" description="Helical" evidence="7">
    <location>
        <begin position="31"/>
        <end position="48"/>
    </location>
</feature>
<dbReference type="PANTHER" id="PTHR30561:SF7">
    <property type="entry name" value="GUANIDINIUM EFFLUX SYSTEM SUBUNIT GDNC-RELATED"/>
    <property type="match status" value="1"/>
</dbReference>
<dbReference type="Gene3D" id="1.10.3730.20">
    <property type="match status" value="1"/>
</dbReference>
<organism evidence="8 9">
    <name type="scientific">Levilactobacillus brevis KB290</name>
    <dbReference type="NCBI Taxonomy" id="1001583"/>
    <lineage>
        <taxon>Bacteria</taxon>
        <taxon>Bacillati</taxon>
        <taxon>Bacillota</taxon>
        <taxon>Bacilli</taxon>
        <taxon>Lactobacillales</taxon>
        <taxon>Lactobacillaceae</taxon>
        <taxon>Levilactobacillus</taxon>
    </lineage>
</organism>
<sequence>MMMWKHWLTVVLGAVFEVSWVVGFKHATTLWAWLITGVAVYLSFYFLIRASRSIPAGTAYAVFVGLGTLGTTSVGMFVFGEPISWLKIALILLLLAGIGGLQWTTTKEAN</sequence>
<dbReference type="GO" id="GO:0022857">
    <property type="term" value="F:transmembrane transporter activity"/>
    <property type="evidence" value="ECO:0007669"/>
    <property type="project" value="InterPro"/>
</dbReference>
<dbReference type="AlphaFoldDB" id="M5B1I2"/>
<name>M5B1I2_LEVBR</name>
<evidence type="ECO:0000313" key="9">
    <source>
        <dbReference type="Proteomes" id="UP000012042"/>
    </source>
</evidence>
<dbReference type="EMBL" id="AP012167">
    <property type="protein sequence ID" value="BAN07861.1"/>
    <property type="molecule type" value="Genomic_DNA"/>
</dbReference>
<keyword evidence="4 7" id="KW-1133">Transmembrane helix</keyword>
<dbReference type="HOGENOM" id="CLU_133067_1_0_9"/>